<dbReference type="Proteomes" id="UP000007058">
    <property type="component" value="Chromosome"/>
</dbReference>
<reference evidence="1 2" key="1">
    <citation type="journal article" date="2005" name="DNA Res.">
        <title>Complete genome sequence of the facultative anaerobic magnetotactic bacterium Magnetospirillum sp. strain AMB-1.</title>
        <authorList>
            <person name="Matsunaga T."/>
            <person name="Okamura Y."/>
            <person name="Fukuda Y."/>
            <person name="Wahyudi A.T."/>
            <person name="Murase Y."/>
            <person name="Takeyama H."/>
        </authorList>
    </citation>
    <scope>NUCLEOTIDE SEQUENCE [LARGE SCALE GENOMIC DNA]</scope>
    <source>
        <strain evidence="2">ATCC 700264 / AMB-1</strain>
    </source>
</reference>
<dbReference type="KEGG" id="mag:amb4517"/>
<dbReference type="Gene3D" id="3.30.870.10">
    <property type="entry name" value="Endonuclease Chain A"/>
    <property type="match status" value="1"/>
</dbReference>
<accession>Q2VYK4</accession>
<dbReference type="SUPFAM" id="SSF56024">
    <property type="entry name" value="Phospholipase D/nuclease"/>
    <property type="match status" value="1"/>
</dbReference>
<dbReference type="AlphaFoldDB" id="Q2VYK4"/>
<keyword evidence="2" id="KW-1185">Reference proteome</keyword>
<evidence type="ECO:0000313" key="2">
    <source>
        <dbReference type="Proteomes" id="UP000007058"/>
    </source>
</evidence>
<organism evidence="1 2">
    <name type="scientific">Paramagnetospirillum magneticum (strain ATCC 700264 / AMB-1)</name>
    <name type="common">Magnetospirillum magneticum</name>
    <dbReference type="NCBI Taxonomy" id="342108"/>
    <lineage>
        <taxon>Bacteria</taxon>
        <taxon>Pseudomonadati</taxon>
        <taxon>Pseudomonadota</taxon>
        <taxon>Alphaproteobacteria</taxon>
        <taxon>Rhodospirillales</taxon>
        <taxon>Magnetospirillaceae</taxon>
        <taxon>Paramagnetospirillum</taxon>
    </lineage>
</organism>
<gene>
    <name evidence="1" type="ordered locus">amb4517</name>
</gene>
<evidence type="ECO:0008006" key="3">
    <source>
        <dbReference type="Google" id="ProtNLM"/>
    </source>
</evidence>
<dbReference type="EMBL" id="AP007255">
    <property type="protein sequence ID" value="BAE53321.1"/>
    <property type="molecule type" value="Genomic_DNA"/>
</dbReference>
<evidence type="ECO:0000313" key="1">
    <source>
        <dbReference type="EMBL" id="BAE53321.1"/>
    </source>
</evidence>
<dbReference type="HOGENOM" id="CLU_3137411_0_0_5"/>
<sequence>MLTGSFNFTKAAQERNAENVVILAGEDVARAYVENWRRHAGHAERYEGR</sequence>
<name>Q2VYK4_PARM1</name>
<proteinExistence type="predicted"/>
<dbReference type="STRING" id="342108.amb4517"/>
<protein>
    <recommendedName>
        <fullName evidence="3">Phospholipase D-like domain-containing protein</fullName>
    </recommendedName>
</protein>